<dbReference type="PROSITE" id="PS00745">
    <property type="entry name" value="RF_PROK_I"/>
    <property type="match status" value="1"/>
</dbReference>
<dbReference type="GO" id="GO:0004045">
    <property type="term" value="F:peptidyl-tRNA hydrolase activity"/>
    <property type="evidence" value="ECO:0007669"/>
    <property type="project" value="UniProtKB-EC"/>
</dbReference>
<dbReference type="EC" id="3.1.1.29" evidence="3"/>
<comment type="caution">
    <text evidence="3">The sequence shown here is derived from an EMBL/GenBank/DDBJ whole genome shotgun (WGS) entry which is preliminary data.</text>
</comment>
<dbReference type="RefSeq" id="WP_206939243.1">
    <property type="nucleotide sequence ID" value="NZ_JAFLNF010000002.1"/>
</dbReference>
<gene>
    <name evidence="3" type="primary">arfB</name>
    <name evidence="3" type="ORF">J0X15_04430</name>
</gene>
<dbReference type="SUPFAM" id="SSF110916">
    <property type="entry name" value="Peptidyl-tRNA hydrolase domain-like"/>
    <property type="match status" value="1"/>
</dbReference>
<dbReference type="InterPro" id="IPR000352">
    <property type="entry name" value="Pep_chain_release_fac_I"/>
</dbReference>
<dbReference type="Pfam" id="PF00472">
    <property type="entry name" value="RF-1"/>
    <property type="match status" value="1"/>
</dbReference>
<dbReference type="GO" id="GO:0043022">
    <property type="term" value="F:ribosome binding"/>
    <property type="evidence" value="ECO:0007669"/>
    <property type="project" value="TreeGrafter"/>
</dbReference>
<sequence>MPNGAIAVSGRTIILEKDLREEFIRASGPGGQNVNKVSTAVQLWFDLSSSQTLSAPVKERAAKLAGSRLTQSGEILIQADRFRTRERNRQDAVERLLDLLRRALVVPKTRRPTRPTLGSKKRRLDTKKKRGATKKMRSGPVGD</sequence>
<evidence type="ECO:0000259" key="2">
    <source>
        <dbReference type="PROSITE" id="PS00745"/>
    </source>
</evidence>
<accession>A0A939EMB7</accession>
<proteinExistence type="predicted"/>
<reference evidence="3" key="1">
    <citation type="submission" date="2021-03" db="EMBL/GenBank/DDBJ databases">
        <title>Roseibium sp. CAU 1637 isolated from Incheon.</title>
        <authorList>
            <person name="Kim W."/>
        </authorList>
    </citation>
    <scope>NUCLEOTIDE SEQUENCE</scope>
    <source>
        <strain evidence="3">CAU 1637</strain>
    </source>
</reference>
<feature type="compositionally biased region" description="Basic residues" evidence="1">
    <location>
        <begin position="108"/>
        <end position="137"/>
    </location>
</feature>
<keyword evidence="4" id="KW-1185">Reference proteome</keyword>
<dbReference type="Proteomes" id="UP000664779">
    <property type="component" value="Unassembled WGS sequence"/>
</dbReference>
<dbReference type="AlphaFoldDB" id="A0A939EMB7"/>
<keyword evidence="3" id="KW-0378">Hydrolase</keyword>
<dbReference type="PANTHER" id="PTHR47814:SF1">
    <property type="entry name" value="PEPTIDYL-TRNA HYDROLASE ARFB"/>
    <property type="match status" value="1"/>
</dbReference>
<feature type="region of interest" description="Disordered" evidence="1">
    <location>
        <begin position="108"/>
        <end position="143"/>
    </location>
</feature>
<dbReference type="GO" id="GO:0003747">
    <property type="term" value="F:translation release factor activity"/>
    <property type="evidence" value="ECO:0007669"/>
    <property type="project" value="InterPro"/>
</dbReference>
<dbReference type="GO" id="GO:0072344">
    <property type="term" value="P:rescue of stalled ribosome"/>
    <property type="evidence" value="ECO:0007669"/>
    <property type="project" value="TreeGrafter"/>
</dbReference>
<dbReference type="EMBL" id="JAFLNF010000002">
    <property type="protein sequence ID" value="MBO0344461.1"/>
    <property type="molecule type" value="Genomic_DNA"/>
</dbReference>
<organism evidence="3 4">
    <name type="scientific">Roseibium limicola</name>
    <dbReference type="NCBI Taxonomy" id="2816037"/>
    <lineage>
        <taxon>Bacteria</taxon>
        <taxon>Pseudomonadati</taxon>
        <taxon>Pseudomonadota</taxon>
        <taxon>Alphaproteobacteria</taxon>
        <taxon>Hyphomicrobiales</taxon>
        <taxon>Stappiaceae</taxon>
        <taxon>Roseibium</taxon>
    </lineage>
</organism>
<evidence type="ECO:0000313" key="4">
    <source>
        <dbReference type="Proteomes" id="UP000664779"/>
    </source>
</evidence>
<evidence type="ECO:0000256" key="1">
    <source>
        <dbReference type="SAM" id="MobiDB-lite"/>
    </source>
</evidence>
<name>A0A939EMB7_9HYPH</name>
<dbReference type="PANTHER" id="PTHR47814">
    <property type="entry name" value="PEPTIDYL-TRNA HYDROLASE ARFB"/>
    <property type="match status" value="1"/>
</dbReference>
<feature type="domain" description="Prokaryotic-type class I peptide chain release factors" evidence="2">
    <location>
        <begin position="25"/>
        <end position="41"/>
    </location>
</feature>
<dbReference type="NCBIfam" id="NF006718">
    <property type="entry name" value="PRK09256.1"/>
    <property type="match status" value="1"/>
</dbReference>
<evidence type="ECO:0000313" key="3">
    <source>
        <dbReference type="EMBL" id="MBO0344461.1"/>
    </source>
</evidence>
<protein>
    <submittedName>
        <fullName evidence="3">Aminoacyl-tRNA hydrolase</fullName>
        <ecNumber evidence="3">3.1.1.29</ecNumber>
    </submittedName>
</protein>
<dbReference type="Gene3D" id="3.30.160.20">
    <property type="match status" value="1"/>
</dbReference>